<evidence type="ECO:0000313" key="1">
    <source>
        <dbReference type="EMBL" id="KAK2661923.1"/>
    </source>
</evidence>
<comment type="caution">
    <text evidence="1">The sequence shown here is derived from an EMBL/GenBank/DDBJ whole genome shotgun (WGS) entry which is preliminary data.</text>
</comment>
<evidence type="ECO:0000313" key="2">
    <source>
        <dbReference type="Proteomes" id="UP001280121"/>
    </source>
</evidence>
<gene>
    <name evidence="1" type="ORF">Ddye_000497</name>
</gene>
<dbReference type="AlphaFoldDB" id="A0AAD9XME1"/>
<accession>A0AAD9XME1</accession>
<dbReference type="PANTHER" id="PTHR31223:SF70">
    <property type="entry name" value="LOG FAMILY PROTEIN YJL055W"/>
    <property type="match status" value="1"/>
</dbReference>
<reference evidence="1" key="1">
    <citation type="journal article" date="2023" name="Plant J.">
        <title>Genome sequences and population genomics provide insights into the demographic history, inbreeding, and mutation load of two 'living fossil' tree species of Dipteronia.</title>
        <authorList>
            <person name="Feng Y."/>
            <person name="Comes H.P."/>
            <person name="Chen J."/>
            <person name="Zhu S."/>
            <person name="Lu R."/>
            <person name="Zhang X."/>
            <person name="Li P."/>
            <person name="Qiu J."/>
            <person name="Olsen K.M."/>
            <person name="Qiu Y."/>
        </authorList>
    </citation>
    <scope>NUCLEOTIDE SEQUENCE</scope>
    <source>
        <strain evidence="1">KIB01</strain>
    </source>
</reference>
<dbReference type="SUPFAM" id="SSF102405">
    <property type="entry name" value="MCP/YpsA-like"/>
    <property type="match status" value="1"/>
</dbReference>
<dbReference type="GO" id="GO:0005634">
    <property type="term" value="C:nucleus"/>
    <property type="evidence" value="ECO:0007669"/>
    <property type="project" value="TreeGrafter"/>
</dbReference>
<dbReference type="Proteomes" id="UP001280121">
    <property type="component" value="Unassembled WGS sequence"/>
</dbReference>
<dbReference type="Gene3D" id="3.40.50.450">
    <property type="match status" value="1"/>
</dbReference>
<sequence length="157" mass="17211">MDKIFTNLRKHFPSLPQNALKKIYKARSERLRLPMMYNIPADIRGLIEAKVHLAALISNQKKNSESALMASPSDKRFTNICVFGGTNYGKHREFVEAATHLGKVLAERKIHLVYGGGNLGLTGCVLQVARDGGSQVLDIVLKPIVAGDIIGKTNDEG</sequence>
<organism evidence="1 2">
    <name type="scientific">Dipteronia dyeriana</name>
    <dbReference type="NCBI Taxonomy" id="168575"/>
    <lineage>
        <taxon>Eukaryota</taxon>
        <taxon>Viridiplantae</taxon>
        <taxon>Streptophyta</taxon>
        <taxon>Embryophyta</taxon>
        <taxon>Tracheophyta</taxon>
        <taxon>Spermatophyta</taxon>
        <taxon>Magnoliopsida</taxon>
        <taxon>eudicotyledons</taxon>
        <taxon>Gunneridae</taxon>
        <taxon>Pentapetalae</taxon>
        <taxon>rosids</taxon>
        <taxon>malvids</taxon>
        <taxon>Sapindales</taxon>
        <taxon>Sapindaceae</taxon>
        <taxon>Hippocastanoideae</taxon>
        <taxon>Acereae</taxon>
        <taxon>Dipteronia</taxon>
    </lineage>
</organism>
<dbReference type="GO" id="GO:0005829">
    <property type="term" value="C:cytosol"/>
    <property type="evidence" value="ECO:0007669"/>
    <property type="project" value="TreeGrafter"/>
</dbReference>
<dbReference type="PANTHER" id="PTHR31223">
    <property type="entry name" value="LOG FAMILY PROTEIN YJL055W"/>
    <property type="match status" value="1"/>
</dbReference>
<keyword evidence="2" id="KW-1185">Reference proteome</keyword>
<proteinExistence type="predicted"/>
<name>A0AAD9XME1_9ROSI</name>
<protein>
    <submittedName>
        <fullName evidence="1">Uncharacterized protein</fullName>
    </submittedName>
</protein>
<dbReference type="GO" id="GO:0009691">
    <property type="term" value="P:cytokinin biosynthetic process"/>
    <property type="evidence" value="ECO:0007669"/>
    <property type="project" value="TreeGrafter"/>
</dbReference>
<dbReference type="EMBL" id="JANJYI010000001">
    <property type="protein sequence ID" value="KAK2661923.1"/>
    <property type="molecule type" value="Genomic_DNA"/>
</dbReference>
<dbReference type="GO" id="GO:0016799">
    <property type="term" value="F:hydrolase activity, hydrolyzing N-glycosyl compounds"/>
    <property type="evidence" value="ECO:0007669"/>
    <property type="project" value="TreeGrafter"/>
</dbReference>